<protein>
    <submittedName>
        <fullName evidence="1">Uncharacterized protein</fullName>
    </submittedName>
</protein>
<comment type="caution">
    <text evidence="1">The sequence shown here is derived from an EMBL/GenBank/DDBJ whole genome shotgun (WGS) entry which is preliminary data.</text>
</comment>
<evidence type="ECO:0000313" key="1">
    <source>
        <dbReference type="EMBL" id="KAH7933551.1"/>
    </source>
</evidence>
<gene>
    <name evidence="1" type="ORF">HPB49_013867</name>
</gene>
<proteinExistence type="predicted"/>
<evidence type="ECO:0000313" key="2">
    <source>
        <dbReference type="Proteomes" id="UP000821865"/>
    </source>
</evidence>
<organism evidence="1 2">
    <name type="scientific">Dermacentor silvarum</name>
    <name type="common">Tick</name>
    <dbReference type="NCBI Taxonomy" id="543639"/>
    <lineage>
        <taxon>Eukaryota</taxon>
        <taxon>Metazoa</taxon>
        <taxon>Ecdysozoa</taxon>
        <taxon>Arthropoda</taxon>
        <taxon>Chelicerata</taxon>
        <taxon>Arachnida</taxon>
        <taxon>Acari</taxon>
        <taxon>Parasitiformes</taxon>
        <taxon>Ixodida</taxon>
        <taxon>Ixodoidea</taxon>
        <taxon>Ixodidae</taxon>
        <taxon>Rhipicephalinae</taxon>
        <taxon>Dermacentor</taxon>
    </lineage>
</organism>
<reference evidence="1" key="1">
    <citation type="submission" date="2020-05" db="EMBL/GenBank/DDBJ databases">
        <title>Large-scale comparative analyses of tick genomes elucidate their genetic diversity and vector capacities.</title>
        <authorList>
            <person name="Jia N."/>
            <person name="Wang J."/>
            <person name="Shi W."/>
            <person name="Du L."/>
            <person name="Sun Y."/>
            <person name="Zhan W."/>
            <person name="Jiang J."/>
            <person name="Wang Q."/>
            <person name="Zhang B."/>
            <person name="Ji P."/>
            <person name="Sakyi L.B."/>
            <person name="Cui X."/>
            <person name="Yuan T."/>
            <person name="Jiang B."/>
            <person name="Yang W."/>
            <person name="Lam T.T.-Y."/>
            <person name="Chang Q."/>
            <person name="Ding S."/>
            <person name="Wang X."/>
            <person name="Zhu J."/>
            <person name="Ruan X."/>
            <person name="Zhao L."/>
            <person name="Wei J."/>
            <person name="Que T."/>
            <person name="Du C."/>
            <person name="Cheng J."/>
            <person name="Dai P."/>
            <person name="Han X."/>
            <person name="Huang E."/>
            <person name="Gao Y."/>
            <person name="Liu J."/>
            <person name="Shao H."/>
            <person name="Ye R."/>
            <person name="Li L."/>
            <person name="Wei W."/>
            <person name="Wang X."/>
            <person name="Wang C."/>
            <person name="Yang T."/>
            <person name="Huo Q."/>
            <person name="Li W."/>
            <person name="Guo W."/>
            <person name="Chen H."/>
            <person name="Zhou L."/>
            <person name="Ni X."/>
            <person name="Tian J."/>
            <person name="Zhou Y."/>
            <person name="Sheng Y."/>
            <person name="Liu T."/>
            <person name="Pan Y."/>
            <person name="Xia L."/>
            <person name="Li J."/>
            <person name="Zhao F."/>
            <person name="Cao W."/>
        </authorList>
    </citation>
    <scope>NUCLEOTIDE SEQUENCE</scope>
    <source>
        <strain evidence="1">Dsil-2018</strain>
    </source>
</reference>
<sequence length="276" mass="31682">MFAYAYVRYLEDKRCALVEVGDFRDFEKWGEDMDEKHLKATVHWVKWVFKDGTSEYFPAEILHLGASEAEVQKKVKRGRLRFRRVMLEDEEWDCEEEPPREKKRKKQKEALKEGLLKLLEKKKQAMDAGSSRHDCDGKCLAVEQLQQMKELADRQKDEIRKLRKLNEAFQQKVITQMEEFIQNAKATVSVTQPAEMVPPTTPPPVQGHADLNGKMPLPHLPFGALLPCPKKHPKSLALNTWQELSEVPGSPPKGTFDTLEGGGDAWTEKAEPSMQQ</sequence>
<dbReference type="EMBL" id="CM023478">
    <property type="protein sequence ID" value="KAH7933551.1"/>
    <property type="molecule type" value="Genomic_DNA"/>
</dbReference>
<keyword evidence="2" id="KW-1185">Reference proteome</keyword>
<dbReference type="Proteomes" id="UP000821865">
    <property type="component" value="Chromosome 9"/>
</dbReference>
<name>A0ACB8C494_DERSI</name>
<accession>A0ACB8C494</accession>